<evidence type="ECO:0000313" key="3">
    <source>
        <dbReference type="Proteomes" id="UP000050525"/>
    </source>
</evidence>
<name>A0A151M7S1_ALLMI</name>
<comment type="caution">
    <text evidence="2">The sequence shown here is derived from an EMBL/GenBank/DDBJ whole genome shotgun (WGS) entry which is preliminary data.</text>
</comment>
<feature type="region of interest" description="Disordered" evidence="1">
    <location>
        <begin position="41"/>
        <end position="60"/>
    </location>
</feature>
<organism evidence="2 3">
    <name type="scientific">Alligator mississippiensis</name>
    <name type="common">American alligator</name>
    <dbReference type="NCBI Taxonomy" id="8496"/>
    <lineage>
        <taxon>Eukaryota</taxon>
        <taxon>Metazoa</taxon>
        <taxon>Chordata</taxon>
        <taxon>Craniata</taxon>
        <taxon>Vertebrata</taxon>
        <taxon>Euteleostomi</taxon>
        <taxon>Archelosauria</taxon>
        <taxon>Archosauria</taxon>
        <taxon>Crocodylia</taxon>
        <taxon>Alligatoridae</taxon>
        <taxon>Alligatorinae</taxon>
        <taxon>Alligator</taxon>
    </lineage>
</organism>
<evidence type="ECO:0000313" key="2">
    <source>
        <dbReference type="EMBL" id="KYO20549.1"/>
    </source>
</evidence>
<dbReference type="EMBL" id="AKHW03006358">
    <property type="protein sequence ID" value="KYO20549.1"/>
    <property type="molecule type" value="Genomic_DNA"/>
</dbReference>
<proteinExistence type="predicted"/>
<gene>
    <name evidence="2" type="ORF">Y1Q_0012462</name>
</gene>
<sequence length="116" mass="12867">MAEVLFPLPSVAVAVTDFCSLSGSIALDLLTAPWVPAHPSRDTFGTVSQRSAREQTRPEMPVTDLAVLGNLQQPQKTLGHSGSLKASLKQDGQDREYYTYMKLEETERNVKYRTLL</sequence>
<accession>A0A151M7S1</accession>
<protein>
    <submittedName>
        <fullName evidence="2">Uncharacterized protein</fullName>
    </submittedName>
</protein>
<evidence type="ECO:0000256" key="1">
    <source>
        <dbReference type="SAM" id="MobiDB-lite"/>
    </source>
</evidence>
<reference evidence="2 3" key="1">
    <citation type="journal article" date="2012" name="Genome Biol.">
        <title>Sequencing three crocodilian genomes to illuminate the evolution of archosaurs and amniotes.</title>
        <authorList>
            <person name="St John J.A."/>
            <person name="Braun E.L."/>
            <person name="Isberg S.R."/>
            <person name="Miles L.G."/>
            <person name="Chong A.Y."/>
            <person name="Gongora J."/>
            <person name="Dalzell P."/>
            <person name="Moran C."/>
            <person name="Bed'hom B."/>
            <person name="Abzhanov A."/>
            <person name="Burgess S.C."/>
            <person name="Cooksey A.M."/>
            <person name="Castoe T.A."/>
            <person name="Crawford N.G."/>
            <person name="Densmore L.D."/>
            <person name="Drew J.C."/>
            <person name="Edwards S.V."/>
            <person name="Faircloth B.C."/>
            <person name="Fujita M.K."/>
            <person name="Greenwold M.J."/>
            <person name="Hoffmann F.G."/>
            <person name="Howard J.M."/>
            <person name="Iguchi T."/>
            <person name="Janes D.E."/>
            <person name="Khan S.Y."/>
            <person name="Kohno S."/>
            <person name="de Koning A.J."/>
            <person name="Lance S.L."/>
            <person name="McCarthy F.M."/>
            <person name="McCormack J.E."/>
            <person name="Merchant M.E."/>
            <person name="Peterson D.G."/>
            <person name="Pollock D.D."/>
            <person name="Pourmand N."/>
            <person name="Raney B.J."/>
            <person name="Roessler K.A."/>
            <person name="Sanford J.R."/>
            <person name="Sawyer R.H."/>
            <person name="Schmidt C.J."/>
            <person name="Triplett E.W."/>
            <person name="Tuberville T.D."/>
            <person name="Venegas-Anaya M."/>
            <person name="Howard J.T."/>
            <person name="Jarvis E.D."/>
            <person name="Guillette L.J.Jr."/>
            <person name="Glenn T.C."/>
            <person name="Green R.E."/>
            <person name="Ray D.A."/>
        </authorList>
    </citation>
    <scope>NUCLEOTIDE SEQUENCE [LARGE SCALE GENOMIC DNA]</scope>
    <source>
        <strain evidence="2">KSC_2009_1</strain>
    </source>
</reference>
<keyword evidence="3" id="KW-1185">Reference proteome</keyword>
<dbReference type="AlphaFoldDB" id="A0A151M7S1"/>
<dbReference type="Proteomes" id="UP000050525">
    <property type="component" value="Unassembled WGS sequence"/>
</dbReference>